<proteinExistence type="predicted"/>
<dbReference type="AlphaFoldDB" id="A0A0F9GF69"/>
<feature type="transmembrane region" description="Helical" evidence="1">
    <location>
        <begin position="63"/>
        <end position="82"/>
    </location>
</feature>
<reference evidence="2" key="1">
    <citation type="journal article" date="2015" name="Nature">
        <title>Complex archaea that bridge the gap between prokaryotes and eukaryotes.</title>
        <authorList>
            <person name="Spang A."/>
            <person name="Saw J.H."/>
            <person name="Jorgensen S.L."/>
            <person name="Zaremba-Niedzwiedzka K."/>
            <person name="Martijn J."/>
            <person name="Lind A.E."/>
            <person name="van Eijk R."/>
            <person name="Schleper C."/>
            <person name="Guy L."/>
            <person name="Ettema T.J."/>
        </authorList>
    </citation>
    <scope>NUCLEOTIDE SEQUENCE</scope>
</reference>
<name>A0A0F9GF69_9ZZZZ</name>
<comment type="caution">
    <text evidence="2">The sequence shown here is derived from an EMBL/GenBank/DDBJ whole genome shotgun (WGS) entry which is preliminary data.</text>
</comment>
<gene>
    <name evidence="2" type="ORF">LCGC14_1833870</name>
</gene>
<keyword evidence="1" id="KW-0812">Transmembrane</keyword>
<protein>
    <submittedName>
        <fullName evidence="2">Uncharacterized protein</fullName>
    </submittedName>
</protein>
<sequence>MSKGVRGRLSKRDVALFKLVLWCVLIVWAAFFVIYSTAIARIAKAQAVTWWGGSWGSFLEWTLPIFIVFTALLIVYGILRWAKRKLRPSWKLELRDAEAEGEESK</sequence>
<feature type="transmembrane region" description="Helical" evidence="1">
    <location>
        <begin position="20"/>
        <end position="43"/>
    </location>
</feature>
<keyword evidence="1" id="KW-0472">Membrane</keyword>
<evidence type="ECO:0000256" key="1">
    <source>
        <dbReference type="SAM" id="Phobius"/>
    </source>
</evidence>
<accession>A0A0F9GF69</accession>
<dbReference type="EMBL" id="LAZR01018155">
    <property type="protein sequence ID" value="KKL97494.1"/>
    <property type="molecule type" value="Genomic_DNA"/>
</dbReference>
<keyword evidence="1" id="KW-1133">Transmembrane helix</keyword>
<organism evidence="2">
    <name type="scientific">marine sediment metagenome</name>
    <dbReference type="NCBI Taxonomy" id="412755"/>
    <lineage>
        <taxon>unclassified sequences</taxon>
        <taxon>metagenomes</taxon>
        <taxon>ecological metagenomes</taxon>
    </lineage>
</organism>
<evidence type="ECO:0000313" key="2">
    <source>
        <dbReference type="EMBL" id="KKL97494.1"/>
    </source>
</evidence>